<dbReference type="Proteomes" id="UP000245202">
    <property type="component" value="Unassembled WGS sequence"/>
</dbReference>
<evidence type="ECO:0000313" key="1">
    <source>
        <dbReference type="EMBL" id="GBG08792.1"/>
    </source>
</evidence>
<dbReference type="EMBL" id="BDQX01000171">
    <property type="protein sequence ID" value="GBG08792.1"/>
    <property type="molecule type" value="Genomic_DNA"/>
</dbReference>
<proteinExistence type="predicted"/>
<sequence>MQTATNSEWRKGFLPHGKGSFLFFGKVCLTVRVDRFGRLKLEKVCVTGGVDRCDLNTDKCAYRKE</sequence>
<gene>
    <name evidence="1" type="ORF">PAT3040_03390</name>
</gene>
<reference evidence="1 2" key="1">
    <citation type="submission" date="2017-08" db="EMBL/GenBank/DDBJ databases">
        <title>Substantial Increase in Enzyme Production by Combined Drug-Resistance Mutations in Paenibacillus agaridevorans.</title>
        <authorList>
            <person name="Tanaka Y."/>
            <person name="Funane K."/>
            <person name="Hosaka T."/>
            <person name="Shiwa Y."/>
            <person name="Fujita N."/>
            <person name="Miyazaki T."/>
            <person name="Yoshikawa H."/>
            <person name="Murakami K."/>
            <person name="Kasahara K."/>
            <person name="Inaoka T."/>
            <person name="Hiraga Y."/>
            <person name="Ochi K."/>
        </authorList>
    </citation>
    <scope>NUCLEOTIDE SEQUENCE [LARGE SCALE GENOMIC DNA]</scope>
    <source>
        <strain evidence="1 2">T-3040</strain>
    </source>
</reference>
<organism evidence="1 2">
    <name type="scientific">Paenibacillus agaridevorans</name>
    <dbReference type="NCBI Taxonomy" id="171404"/>
    <lineage>
        <taxon>Bacteria</taxon>
        <taxon>Bacillati</taxon>
        <taxon>Bacillota</taxon>
        <taxon>Bacilli</taxon>
        <taxon>Bacillales</taxon>
        <taxon>Paenibacillaceae</taxon>
        <taxon>Paenibacillus</taxon>
    </lineage>
</organism>
<protein>
    <submittedName>
        <fullName evidence="1">Uncharacterized protein</fullName>
    </submittedName>
</protein>
<name>A0A2R5EQ28_9BACL</name>
<keyword evidence="2" id="KW-1185">Reference proteome</keyword>
<comment type="caution">
    <text evidence="1">The sequence shown here is derived from an EMBL/GenBank/DDBJ whole genome shotgun (WGS) entry which is preliminary data.</text>
</comment>
<accession>A0A2R5EQ28</accession>
<dbReference type="AlphaFoldDB" id="A0A2R5EQ28"/>
<evidence type="ECO:0000313" key="2">
    <source>
        <dbReference type="Proteomes" id="UP000245202"/>
    </source>
</evidence>